<protein>
    <submittedName>
        <fullName evidence="2">Uncharacterized protein</fullName>
    </submittedName>
</protein>
<evidence type="ECO:0000313" key="3">
    <source>
        <dbReference type="Proteomes" id="UP001165143"/>
    </source>
</evidence>
<dbReference type="Proteomes" id="UP001165143">
    <property type="component" value="Unassembled WGS sequence"/>
</dbReference>
<name>A0A9W6UL14_9ACTN</name>
<evidence type="ECO:0000256" key="1">
    <source>
        <dbReference type="SAM" id="MobiDB-lite"/>
    </source>
</evidence>
<feature type="region of interest" description="Disordered" evidence="1">
    <location>
        <begin position="1"/>
        <end position="25"/>
    </location>
</feature>
<gene>
    <name evidence="2" type="ORF">Kpho01_00300</name>
</gene>
<feature type="compositionally biased region" description="Basic and acidic residues" evidence="1">
    <location>
        <begin position="395"/>
        <end position="406"/>
    </location>
</feature>
<comment type="caution">
    <text evidence="2">The sequence shown here is derived from an EMBL/GenBank/DDBJ whole genome shotgun (WGS) entry which is preliminary data.</text>
</comment>
<sequence length="406" mass="43918">MAAPLTAARPTAEPPTTARPTAEPPQWPEVYSYLHHAFLCDVLRPHPAFDDWLAGTFLRLYAHRDFAAAAVPFNFDVGDRIVRNPDDGRHTHAVLDYYRRVPLLALEEHDRRAVAELPAAAAFLTDSTAGGGAVLVYAEKSHVPGTDEYGRARAVHQVMYTRGPAPGTLRAHAMGAGGRYVRADTTPAEAALACVEARVTAAHRRRVLVLHPRPDDGAHRFTPAVLHLALTRAVDGRLASEVEDPDSAGVPALTAGLAASRTLVDQAARMLHGELPLDIRPFHVYLEHKQRLAAALGLLAARAADGTDRAGRAGAAFAPSPASLDRAARLRDQAAALRFAMLRCTRLGTTPQAATAWLRQAEPVLEEERLLHHALCRETAPNRRVTLPAGRGTTHRPDQPPRTGDQ</sequence>
<dbReference type="EMBL" id="BSRX01000001">
    <property type="protein sequence ID" value="GLW52019.1"/>
    <property type="molecule type" value="Genomic_DNA"/>
</dbReference>
<accession>A0A9W6UL14</accession>
<dbReference type="RefSeq" id="WP_033257265.1">
    <property type="nucleotide sequence ID" value="NZ_BSRX01000001.1"/>
</dbReference>
<dbReference type="AlphaFoldDB" id="A0A9W6UL14"/>
<evidence type="ECO:0000313" key="2">
    <source>
        <dbReference type="EMBL" id="GLW52019.1"/>
    </source>
</evidence>
<reference evidence="2" key="1">
    <citation type="submission" date="2023-02" db="EMBL/GenBank/DDBJ databases">
        <title>Kitasatospora phosalacinea NBRC 14362.</title>
        <authorList>
            <person name="Ichikawa N."/>
            <person name="Sato H."/>
            <person name="Tonouchi N."/>
        </authorList>
    </citation>
    <scope>NUCLEOTIDE SEQUENCE</scope>
    <source>
        <strain evidence="2">NBRC 14362</strain>
    </source>
</reference>
<organism evidence="2 3">
    <name type="scientific">Kitasatospora phosalacinea</name>
    <dbReference type="NCBI Taxonomy" id="2065"/>
    <lineage>
        <taxon>Bacteria</taxon>
        <taxon>Bacillati</taxon>
        <taxon>Actinomycetota</taxon>
        <taxon>Actinomycetes</taxon>
        <taxon>Kitasatosporales</taxon>
        <taxon>Streptomycetaceae</taxon>
        <taxon>Kitasatospora</taxon>
    </lineage>
</organism>
<dbReference type="OrthoDB" id="2624539at2"/>
<feature type="compositionally biased region" description="Low complexity" evidence="1">
    <location>
        <begin position="1"/>
        <end position="21"/>
    </location>
</feature>
<feature type="region of interest" description="Disordered" evidence="1">
    <location>
        <begin position="381"/>
        <end position="406"/>
    </location>
</feature>
<proteinExistence type="predicted"/>